<comment type="caution">
    <text evidence="2">The sequence shown here is derived from an EMBL/GenBank/DDBJ whole genome shotgun (WGS) entry which is preliminary data.</text>
</comment>
<feature type="chain" id="PRO_5039025774" description="Peptidase" evidence="1">
    <location>
        <begin position="21"/>
        <end position="407"/>
    </location>
</feature>
<dbReference type="Proteomes" id="UP000019062">
    <property type="component" value="Unassembled WGS sequence"/>
</dbReference>
<dbReference type="PATRIC" id="fig|1227360.4.peg.64"/>
<organism evidence="2 3">
    <name type="scientific">Viridibacillus arenosi FSL R5-213</name>
    <dbReference type="NCBI Taxonomy" id="1227360"/>
    <lineage>
        <taxon>Bacteria</taxon>
        <taxon>Bacillati</taxon>
        <taxon>Bacillota</taxon>
        <taxon>Bacilli</taxon>
        <taxon>Bacillales</taxon>
        <taxon>Caryophanaceae</taxon>
        <taxon>Viridibacillus</taxon>
    </lineage>
</organism>
<dbReference type="AlphaFoldDB" id="W4F9G9"/>
<keyword evidence="3" id="KW-1185">Reference proteome</keyword>
<dbReference type="EMBL" id="ASQA01000001">
    <property type="protein sequence ID" value="ETT88786.1"/>
    <property type="molecule type" value="Genomic_DNA"/>
</dbReference>
<accession>W4F9G9</accession>
<evidence type="ECO:0000256" key="1">
    <source>
        <dbReference type="SAM" id="SignalP"/>
    </source>
</evidence>
<dbReference type="RefSeq" id="WP_038178617.1">
    <property type="nucleotide sequence ID" value="NZ_ASQA01000001.1"/>
</dbReference>
<keyword evidence="1" id="KW-0732">Signal</keyword>
<sequence>MKKVLLTASILLITALPATANAQSVQAKPIYNGQELAQNKVKTSPGTIGQITNYLNDKTGKFITVTGHGLAKTDQSEIILSITKSTKIIDSKGKKVSLKKIIEDKKTVKAFYDPKITKSLPAHGEALKLVVQKQDFTGINGTISEVNESGIVVEGTDIYTTHKDKIVLHFADKAQILDQNGNAIKVSAIKPGMTVKAFYGPAVTMSIPAQSTTNYVVVNLATKEVVQEEAVGTNGIITNVADKKFTVIGNSMKKGGVDYVILSVDENTQIVDQAGKSLSLESLKSDVRVEAYYGEMMTMIYPAQTHAEKIIVKETEHNKVEGTIVSLNSTKKDQLYINVSSDQNANNDVILNILKDTKVVSLLGLGTELRAGMKITAYHSPMMTKSLPGITNAEIVIVTFDDKVVTP</sequence>
<evidence type="ECO:0000313" key="3">
    <source>
        <dbReference type="Proteomes" id="UP000019062"/>
    </source>
</evidence>
<protein>
    <recommendedName>
        <fullName evidence="4">Peptidase</fullName>
    </recommendedName>
</protein>
<dbReference type="eggNOG" id="ENOG5033F50">
    <property type="taxonomic scope" value="Bacteria"/>
</dbReference>
<evidence type="ECO:0000313" key="2">
    <source>
        <dbReference type="EMBL" id="ETT88786.1"/>
    </source>
</evidence>
<name>W4F9G9_9BACL</name>
<evidence type="ECO:0008006" key="4">
    <source>
        <dbReference type="Google" id="ProtNLM"/>
    </source>
</evidence>
<proteinExistence type="predicted"/>
<reference evidence="2 3" key="1">
    <citation type="journal article" date="2014" name="BMC Genomics">
        <title>Genomic comparison of sporeforming bacilli isolated from milk.</title>
        <authorList>
            <person name="Moreno Switt A.I."/>
            <person name="Andrus A.D."/>
            <person name="Ranieri M.L."/>
            <person name="Orsi R.H."/>
            <person name="Ivy R."/>
            <person name="den Bakker H.C."/>
            <person name="Martin N.H."/>
            <person name="Wiedmann M."/>
            <person name="Boor K.J."/>
        </authorList>
    </citation>
    <scope>NUCLEOTIDE SEQUENCE [LARGE SCALE GENOMIC DNA]</scope>
    <source>
        <strain evidence="2 3">FSL R5-213</strain>
    </source>
</reference>
<gene>
    <name evidence="2" type="ORF">C176_00305</name>
</gene>
<feature type="signal peptide" evidence="1">
    <location>
        <begin position="1"/>
        <end position="20"/>
    </location>
</feature>